<dbReference type="EC" id="2.3.1.157" evidence="20"/>
<comment type="caution">
    <text evidence="22">The sequence shown here is derived from an EMBL/GenBank/DDBJ whole genome shotgun (WGS) entry which is preliminary data.</text>
</comment>
<dbReference type="Gene3D" id="2.160.10.10">
    <property type="entry name" value="Hexapeptide repeat proteins"/>
    <property type="match status" value="1"/>
</dbReference>
<feature type="region of interest" description="Linker" evidence="20">
    <location>
        <begin position="219"/>
        <end position="239"/>
    </location>
</feature>
<keyword evidence="7 20" id="KW-0808">Transferase</keyword>
<evidence type="ECO:0000256" key="15">
    <source>
        <dbReference type="ARBA" id="ARBA00023315"/>
    </source>
</evidence>
<organism evidence="22 23">
    <name type="scientific">Candidatus Avipropionibacterium avicola</name>
    <dbReference type="NCBI Taxonomy" id="2840701"/>
    <lineage>
        <taxon>Bacteria</taxon>
        <taxon>Bacillati</taxon>
        <taxon>Actinomycetota</taxon>
        <taxon>Actinomycetes</taxon>
        <taxon>Propionibacteriales</taxon>
        <taxon>Propionibacteriaceae</taxon>
        <taxon>Propionibacteriaceae incertae sedis</taxon>
        <taxon>Candidatus Avipropionibacterium</taxon>
    </lineage>
</organism>
<evidence type="ECO:0000256" key="3">
    <source>
        <dbReference type="ARBA" id="ARBA00005208"/>
    </source>
</evidence>
<evidence type="ECO:0000256" key="14">
    <source>
        <dbReference type="ARBA" id="ARBA00023268"/>
    </source>
</evidence>
<feature type="binding site" evidence="20">
    <location>
        <position position="365"/>
    </location>
    <ligand>
        <name>UDP-N-acetyl-alpha-D-glucosamine</name>
        <dbReference type="ChEBI" id="CHEBI:57705"/>
    </ligand>
</feature>
<evidence type="ECO:0000256" key="6">
    <source>
        <dbReference type="ARBA" id="ARBA00022490"/>
    </source>
</evidence>
<feature type="binding site" evidence="20">
    <location>
        <position position="339"/>
    </location>
    <ligand>
        <name>UDP-N-acetyl-alpha-D-glucosamine</name>
        <dbReference type="ChEBI" id="CHEBI:57705"/>
    </ligand>
</feature>
<dbReference type="GO" id="GO:0016020">
    <property type="term" value="C:membrane"/>
    <property type="evidence" value="ECO:0007669"/>
    <property type="project" value="GOC"/>
</dbReference>
<dbReference type="EMBL" id="DVLP01000069">
    <property type="protein sequence ID" value="HIT74402.1"/>
    <property type="molecule type" value="Genomic_DNA"/>
</dbReference>
<sequence>MKSATSKLLHTVAGRSLVSHAIRSGESVRPQRLVAVVGMLREQVEPHLAEVAPEVTTVPQTDDAYGTGHAMRCAMAALGDIDGEVVVLGGDVPMLQGETLTAMVTSHRAQQSAITILTARVPDPTGYGRIIRGANGDVDRIVEQKSGTPEELAVDEINSSIYVFDARVLRDGLARITDDNPAGEYLLTDVIGLAHGDGRRVSAWLTDDTWQTEGVNDRVQLAGMHAEMNRRILHRHMLAGVTILDPSTTWIHDEVELAEDVTIQPGTFLEGATTVASGAVIGPETTLIDCEVGRDAHVTRTHAELAVIGDRVEVGPYARLRPGTELGTASKIGTFVETKNTKLGAGAKAPHLSYLGDGIVGEGANIGAGVIFANYDGVSKSTTTVGRDSFVGSDSTIVAPRTIGDGCYVGAGSTITRDVEPGELAVARGSQRNIPGWVARKRSGTRTAEAAAAAAESKEHE</sequence>
<dbReference type="Pfam" id="PF00132">
    <property type="entry name" value="Hexapep"/>
    <property type="match status" value="1"/>
</dbReference>
<dbReference type="InterPro" id="IPR005882">
    <property type="entry name" value="Bifunctional_GlmU"/>
</dbReference>
<gene>
    <name evidence="20 22" type="primary">glmU</name>
    <name evidence="22" type="ORF">IAA98_02320</name>
</gene>
<feature type="region of interest" description="N-acetyltransferase" evidence="20">
    <location>
        <begin position="240"/>
        <end position="461"/>
    </location>
</feature>
<evidence type="ECO:0000256" key="12">
    <source>
        <dbReference type="ARBA" id="ARBA00022960"/>
    </source>
</evidence>
<reference evidence="22" key="1">
    <citation type="submission" date="2020-10" db="EMBL/GenBank/DDBJ databases">
        <authorList>
            <person name="Gilroy R."/>
        </authorList>
    </citation>
    <scope>NUCLEOTIDE SEQUENCE</scope>
    <source>
        <strain evidence="22">ChiGjej1B1-24693</strain>
    </source>
</reference>
<feature type="binding site" evidence="20">
    <location>
        <position position="428"/>
    </location>
    <ligand>
        <name>acetyl-CoA</name>
        <dbReference type="ChEBI" id="CHEBI:57288"/>
    </ligand>
</feature>
<feature type="binding site" evidence="20">
    <location>
        <position position="91"/>
    </location>
    <ligand>
        <name>Mg(2+)</name>
        <dbReference type="ChEBI" id="CHEBI:18420"/>
    </ligand>
</feature>
<feature type="binding site" evidence="20">
    <location>
        <position position="216"/>
    </location>
    <ligand>
        <name>Mg(2+)</name>
        <dbReference type="ChEBI" id="CHEBI:18420"/>
    </ligand>
</feature>
<dbReference type="AlphaFoldDB" id="A0A9D1KM53"/>
<dbReference type="InterPro" id="IPR005835">
    <property type="entry name" value="NTP_transferase_dom"/>
</dbReference>
<dbReference type="PANTHER" id="PTHR43584">
    <property type="entry name" value="NUCLEOTIDYL TRANSFERASE"/>
    <property type="match status" value="1"/>
</dbReference>
<feature type="active site" description="Proton acceptor" evidence="20">
    <location>
        <position position="351"/>
    </location>
</feature>
<keyword evidence="12 20" id="KW-0133">Cell shape</keyword>
<comment type="cofactor">
    <cofactor evidence="20">
        <name>Mg(2+)</name>
        <dbReference type="ChEBI" id="CHEBI:18420"/>
    </cofactor>
    <text evidence="20">Binds 1 Mg(2+) ion per subunit.</text>
</comment>
<dbReference type="InterPro" id="IPR050065">
    <property type="entry name" value="GlmU-like"/>
</dbReference>
<keyword evidence="8 20" id="KW-0548">Nucleotidyltransferase</keyword>
<evidence type="ECO:0000256" key="16">
    <source>
        <dbReference type="ARBA" id="ARBA00023316"/>
    </source>
</evidence>
<feature type="binding site" evidence="20">
    <location>
        <position position="354"/>
    </location>
    <ligand>
        <name>UDP-N-acetyl-alpha-D-glucosamine</name>
        <dbReference type="ChEBI" id="CHEBI:57705"/>
    </ligand>
</feature>
<evidence type="ECO:0000256" key="10">
    <source>
        <dbReference type="ARBA" id="ARBA00022737"/>
    </source>
</evidence>
<reference evidence="22" key="2">
    <citation type="journal article" date="2021" name="PeerJ">
        <title>Extensive microbial diversity within the chicken gut microbiome revealed by metagenomics and culture.</title>
        <authorList>
            <person name="Gilroy R."/>
            <person name="Ravi A."/>
            <person name="Getino M."/>
            <person name="Pursley I."/>
            <person name="Horton D.L."/>
            <person name="Alikhan N.F."/>
            <person name="Baker D."/>
            <person name="Gharbi K."/>
            <person name="Hall N."/>
            <person name="Watson M."/>
            <person name="Adriaenssens E.M."/>
            <person name="Foster-Nyarko E."/>
            <person name="Jarju S."/>
            <person name="Secka A."/>
            <person name="Antonio M."/>
            <person name="Oren A."/>
            <person name="Chaudhuri R.R."/>
            <person name="La Ragione R."/>
            <person name="Hildebrand F."/>
            <person name="Pallen M.J."/>
        </authorList>
    </citation>
    <scope>NUCLEOTIDE SEQUENCE</scope>
    <source>
        <strain evidence="22">ChiGjej1B1-24693</strain>
    </source>
</reference>
<feature type="binding site" evidence="20">
    <location>
        <position position="368"/>
    </location>
    <ligand>
        <name>acetyl-CoA</name>
        <dbReference type="ChEBI" id="CHEBI:57288"/>
    </ligand>
</feature>
<dbReference type="GO" id="GO:0005737">
    <property type="term" value="C:cytoplasm"/>
    <property type="evidence" value="ECO:0007669"/>
    <property type="project" value="UniProtKB-SubCell"/>
</dbReference>
<keyword evidence="15 20" id="KW-0012">Acyltransferase</keyword>
<accession>A0A9D1KM53</accession>
<dbReference type="PANTHER" id="PTHR43584:SF3">
    <property type="entry name" value="BIFUNCTIONAL PROTEIN GLMU"/>
    <property type="match status" value="1"/>
</dbReference>
<keyword evidence="10 20" id="KW-0677">Repeat</keyword>
<dbReference type="CDD" id="cd03353">
    <property type="entry name" value="LbH_GlmU_C"/>
    <property type="match status" value="1"/>
</dbReference>
<dbReference type="InterPro" id="IPR038009">
    <property type="entry name" value="GlmU_C_LbH"/>
</dbReference>
<dbReference type="InterPro" id="IPR029044">
    <property type="entry name" value="Nucleotide-diphossugar_trans"/>
</dbReference>
<evidence type="ECO:0000256" key="9">
    <source>
        <dbReference type="ARBA" id="ARBA00022723"/>
    </source>
</evidence>
<feature type="domain" description="FHA" evidence="21">
    <location>
        <begin position="279"/>
        <end position="341"/>
    </location>
</feature>
<dbReference type="GO" id="GO:0000287">
    <property type="term" value="F:magnesium ion binding"/>
    <property type="evidence" value="ECO:0007669"/>
    <property type="project" value="UniProtKB-UniRule"/>
</dbReference>
<dbReference type="Pfam" id="PF00483">
    <property type="entry name" value="NTP_transferase"/>
    <property type="match status" value="1"/>
</dbReference>
<evidence type="ECO:0000256" key="5">
    <source>
        <dbReference type="ARBA" id="ARBA00007947"/>
    </source>
</evidence>
<comment type="pathway">
    <text evidence="2 20">Nucleotide-sugar biosynthesis; UDP-N-acetyl-alpha-D-glucosamine biosynthesis; N-acetyl-alpha-D-glucosamine 1-phosphate from alpha-D-glucosamine 6-phosphate (route II): step 2/2.</text>
</comment>
<dbReference type="GO" id="GO:0003977">
    <property type="term" value="F:UDP-N-acetylglucosamine diphosphorylase activity"/>
    <property type="evidence" value="ECO:0007669"/>
    <property type="project" value="UniProtKB-UniRule"/>
</dbReference>
<evidence type="ECO:0000256" key="2">
    <source>
        <dbReference type="ARBA" id="ARBA00005166"/>
    </source>
</evidence>
<keyword evidence="11 20" id="KW-0460">Magnesium</keyword>
<comment type="catalytic activity">
    <reaction evidence="17 20">
        <text>alpha-D-glucosamine 1-phosphate + acetyl-CoA = N-acetyl-alpha-D-glucosamine 1-phosphate + CoA + H(+)</text>
        <dbReference type="Rhea" id="RHEA:13725"/>
        <dbReference type="ChEBI" id="CHEBI:15378"/>
        <dbReference type="ChEBI" id="CHEBI:57287"/>
        <dbReference type="ChEBI" id="CHEBI:57288"/>
        <dbReference type="ChEBI" id="CHEBI:57776"/>
        <dbReference type="ChEBI" id="CHEBI:58516"/>
        <dbReference type="EC" id="2.3.1.157"/>
    </reaction>
</comment>
<comment type="similarity">
    <text evidence="5 20">In the N-terminal section; belongs to the N-acetylglucosamine-1-phosphate uridyltransferase family.</text>
</comment>
<dbReference type="GO" id="GO:0071555">
    <property type="term" value="P:cell wall organization"/>
    <property type="evidence" value="ECO:0007669"/>
    <property type="project" value="UniProtKB-KW"/>
</dbReference>
<proteinExistence type="inferred from homology"/>
<feature type="binding site" evidence="20">
    <location>
        <position position="128"/>
    </location>
    <ligand>
        <name>UDP-N-acetyl-alpha-D-glucosamine</name>
        <dbReference type="ChEBI" id="CHEBI:57705"/>
    </ligand>
</feature>
<dbReference type="HAMAP" id="MF_01631">
    <property type="entry name" value="GlmU"/>
    <property type="match status" value="1"/>
</dbReference>
<keyword evidence="9 20" id="KW-0479">Metal-binding</keyword>
<dbReference type="SUPFAM" id="SSF51161">
    <property type="entry name" value="Trimeric LpxA-like enzymes"/>
    <property type="match status" value="1"/>
</dbReference>
<keyword evidence="13 20" id="KW-0573">Peptidoglycan synthesis</keyword>
<keyword evidence="6 20" id="KW-0963">Cytoplasm</keyword>
<comment type="caution">
    <text evidence="20">Lacks conserved residue(s) required for the propagation of feature annotation.</text>
</comment>
<evidence type="ECO:0000313" key="22">
    <source>
        <dbReference type="EMBL" id="HIT74402.1"/>
    </source>
</evidence>
<evidence type="ECO:0000256" key="17">
    <source>
        <dbReference type="ARBA" id="ARBA00048247"/>
    </source>
</evidence>
<evidence type="ECO:0000259" key="21">
    <source>
        <dbReference type="PROSITE" id="PS50006"/>
    </source>
</evidence>
<dbReference type="Proteomes" id="UP000886842">
    <property type="component" value="Unassembled WGS sequence"/>
</dbReference>
<dbReference type="NCBIfam" id="TIGR01173">
    <property type="entry name" value="glmU"/>
    <property type="match status" value="1"/>
</dbReference>
<feature type="binding site" evidence="20">
    <location>
        <position position="321"/>
    </location>
    <ligand>
        <name>UDP-N-acetyl-alpha-D-glucosamine</name>
        <dbReference type="ChEBI" id="CHEBI:57705"/>
    </ligand>
</feature>
<feature type="binding site" evidence="20">
    <location>
        <begin position="374"/>
        <end position="375"/>
    </location>
    <ligand>
        <name>acetyl-CoA</name>
        <dbReference type="ChEBI" id="CHEBI:57288"/>
    </ligand>
</feature>
<evidence type="ECO:0000256" key="18">
    <source>
        <dbReference type="ARBA" id="ARBA00048493"/>
    </source>
</evidence>
<dbReference type="GO" id="GO:0009245">
    <property type="term" value="P:lipid A biosynthetic process"/>
    <property type="evidence" value="ECO:0007669"/>
    <property type="project" value="UniProtKB-UniRule"/>
</dbReference>
<keyword evidence="14 20" id="KW-0511">Multifunctional enzyme</keyword>
<evidence type="ECO:0000256" key="20">
    <source>
        <dbReference type="HAMAP-Rule" id="MF_01631"/>
    </source>
</evidence>
<dbReference type="PROSITE" id="PS50006">
    <property type="entry name" value="FHA_DOMAIN"/>
    <property type="match status" value="1"/>
</dbReference>
<dbReference type="GO" id="GO:0006048">
    <property type="term" value="P:UDP-N-acetylglucosamine biosynthetic process"/>
    <property type="evidence" value="ECO:0007669"/>
    <property type="project" value="InterPro"/>
</dbReference>
<comment type="subcellular location">
    <subcellularLocation>
        <location evidence="1 20">Cytoplasm</location>
    </subcellularLocation>
</comment>
<feature type="binding site" evidence="20">
    <location>
        <position position="158"/>
    </location>
    <ligand>
        <name>UDP-N-acetyl-alpha-D-glucosamine</name>
        <dbReference type="ChEBI" id="CHEBI:57705"/>
    </ligand>
</feature>
<dbReference type="NCBIfam" id="NF010932">
    <property type="entry name" value="PRK14352.1"/>
    <property type="match status" value="1"/>
</dbReference>
<evidence type="ECO:0000256" key="19">
    <source>
        <dbReference type="ARBA" id="ARBA00049628"/>
    </source>
</evidence>
<feature type="binding site" evidence="20">
    <location>
        <begin position="66"/>
        <end position="67"/>
    </location>
    <ligand>
        <name>UDP-N-acetyl-alpha-D-glucosamine</name>
        <dbReference type="ChEBI" id="CHEBI:57705"/>
    </ligand>
</feature>
<dbReference type="InterPro" id="IPR000253">
    <property type="entry name" value="FHA_dom"/>
</dbReference>
<dbReference type="GO" id="GO:0008360">
    <property type="term" value="P:regulation of cell shape"/>
    <property type="evidence" value="ECO:0007669"/>
    <property type="project" value="UniProtKB-KW"/>
</dbReference>
<comment type="pathway">
    <text evidence="3 20">Nucleotide-sugar biosynthesis; UDP-N-acetyl-alpha-D-glucosamine biosynthesis; UDP-N-acetyl-alpha-D-glucosamine from N-acetyl-alpha-D-glucosamine 1-phosphate: step 1/1.</text>
</comment>
<evidence type="ECO:0000256" key="1">
    <source>
        <dbReference type="ARBA" id="ARBA00004496"/>
    </source>
</evidence>
<dbReference type="CDD" id="cd02540">
    <property type="entry name" value="GT2_GlmU_N_bac"/>
    <property type="match status" value="1"/>
</dbReference>
<dbReference type="GO" id="GO:0019134">
    <property type="term" value="F:glucosamine-1-phosphate N-acetyltransferase activity"/>
    <property type="evidence" value="ECO:0007669"/>
    <property type="project" value="UniProtKB-UniRule"/>
</dbReference>
<dbReference type="EC" id="2.7.7.23" evidence="20"/>
<dbReference type="GO" id="GO:0000902">
    <property type="term" value="P:cell morphogenesis"/>
    <property type="evidence" value="ECO:0007669"/>
    <property type="project" value="UniProtKB-UniRule"/>
</dbReference>
<comment type="subunit">
    <text evidence="20">Homotrimer.</text>
</comment>
<evidence type="ECO:0000313" key="23">
    <source>
        <dbReference type="Proteomes" id="UP000886842"/>
    </source>
</evidence>
<protein>
    <recommendedName>
        <fullName evidence="20">Bifunctional protein GlmU</fullName>
    </recommendedName>
    <domain>
        <recommendedName>
            <fullName evidence="20">UDP-N-acetylglucosamine pyrophosphorylase</fullName>
            <ecNumber evidence="20">2.7.7.23</ecNumber>
        </recommendedName>
        <alternativeName>
            <fullName evidence="20">N-acetylglucosamine-1-phosphate uridyltransferase</fullName>
        </alternativeName>
    </domain>
    <domain>
        <recommendedName>
            <fullName evidence="20">Glucosamine-1-phosphate N-acetyltransferase</fullName>
            <ecNumber evidence="20">2.3.1.157</ecNumber>
        </recommendedName>
    </domain>
</protein>
<feature type="binding site" evidence="20">
    <location>
        <position position="216"/>
    </location>
    <ligand>
        <name>UDP-N-acetyl-alpha-D-glucosamine</name>
        <dbReference type="ChEBI" id="CHEBI:57705"/>
    </ligand>
</feature>
<dbReference type="Gene3D" id="3.90.550.10">
    <property type="entry name" value="Spore Coat Polysaccharide Biosynthesis Protein SpsA, Chain A"/>
    <property type="match status" value="1"/>
</dbReference>
<dbReference type="GO" id="GO:0009252">
    <property type="term" value="P:peptidoglycan biosynthetic process"/>
    <property type="evidence" value="ECO:0007669"/>
    <property type="project" value="UniProtKB-UniRule"/>
</dbReference>
<evidence type="ECO:0000256" key="4">
    <source>
        <dbReference type="ARBA" id="ARBA00007707"/>
    </source>
</evidence>
<name>A0A9D1KM53_9ACTN</name>
<comment type="similarity">
    <text evidence="4 20">In the C-terminal section; belongs to the transferase hexapeptide repeat family.</text>
</comment>
<feature type="binding site" evidence="20">
    <location>
        <position position="411"/>
    </location>
    <ligand>
        <name>acetyl-CoA</name>
        <dbReference type="ChEBI" id="CHEBI:57288"/>
    </ligand>
</feature>
<feature type="binding site" evidence="20">
    <location>
        <position position="143"/>
    </location>
    <ligand>
        <name>UDP-N-acetyl-alpha-D-glucosamine</name>
        <dbReference type="ChEBI" id="CHEBI:57705"/>
    </ligand>
</feature>
<comment type="pathway">
    <text evidence="20">Bacterial outer membrane biogenesis; LPS lipid A biosynthesis.</text>
</comment>
<comment type="catalytic activity">
    <reaction evidence="18 20">
        <text>N-acetyl-alpha-D-glucosamine 1-phosphate + UTP + H(+) = UDP-N-acetyl-alpha-D-glucosamine + diphosphate</text>
        <dbReference type="Rhea" id="RHEA:13509"/>
        <dbReference type="ChEBI" id="CHEBI:15378"/>
        <dbReference type="ChEBI" id="CHEBI:33019"/>
        <dbReference type="ChEBI" id="CHEBI:46398"/>
        <dbReference type="ChEBI" id="CHEBI:57705"/>
        <dbReference type="ChEBI" id="CHEBI:57776"/>
        <dbReference type="EC" id="2.7.7.23"/>
    </reaction>
</comment>
<feature type="binding site" evidence="20">
    <location>
        <position position="7"/>
    </location>
    <ligand>
        <name>UDP-N-acetyl-alpha-D-glucosamine</name>
        <dbReference type="ChEBI" id="CHEBI:57705"/>
    </ligand>
</feature>
<keyword evidence="16 20" id="KW-0961">Cell wall biogenesis/degradation</keyword>
<feature type="region of interest" description="Pyrophosphorylase" evidence="20">
    <location>
        <begin position="1"/>
        <end position="218"/>
    </location>
</feature>
<feature type="binding site" evidence="20">
    <location>
        <position position="393"/>
    </location>
    <ligand>
        <name>acetyl-CoA</name>
        <dbReference type="ChEBI" id="CHEBI:57288"/>
    </ligand>
</feature>
<evidence type="ECO:0000256" key="8">
    <source>
        <dbReference type="ARBA" id="ARBA00022695"/>
    </source>
</evidence>
<dbReference type="InterPro" id="IPR011004">
    <property type="entry name" value="Trimer_LpxA-like_sf"/>
</dbReference>
<comment type="function">
    <text evidence="19 20">Catalyzes the last two sequential reactions in the de novo biosynthetic pathway for UDP-N-acetylglucosamine (UDP-GlcNAc). The C-terminal domain catalyzes the transfer of acetyl group from acetyl coenzyme A to glucosamine-1-phosphate (GlcN-1-P) to produce N-acetylglucosamine-1-phosphate (GlcNAc-1-P), which is converted into UDP-GlcNAc by the transfer of uridine 5-monophosphate (from uridine 5-triphosphate), a reaction catalyzed by the N-terminal domain.</text>
</comment>
<evidence type="ECO:0000256" key="7">
    <source>
        <dbReference type="ARBA" id="ARBA00022679"/>
    </source>
</evidence>
<evidence type="ECO:0000256" key="13">
    <source>
        <dbReference type="ARBA" id="ARBA00022984"/>
    </source>
</evidence>
<dbReference type="SUPFAM" id="SSF53448">
    <property type="entry name" value="Nucleotide-diphospho-sugar transferases"/>
    <property type="match status" value="1"/>
</dbReference>
<dbReference type="InterPro" id="IPR001451">
    <property type="entry name" value="Hexapep"/>
</dbReference>
<evidence type="ECO:0000256" key="11">
    <source>
        <dbReference type="ARBA" id="ARBA00022842"/>
    </source>
</evidence>